<gene>
    <name evidence="1" type="ORF">CXK92_01665</name>
</gene>
<accession>A0A2N8S6E5</accession>
<evidence type="ECO:0008006" key="3">
    <source>
        <dbReference type="Google" id="ProtNLM"/>
    </source>
</evidence>
<proteinExistence type="predicted"/>
<name>A0A2N8S6E5_STUST</name>
<evidence type="ECO:0000313" key="1">
    <source>
        <dbReference type="EMBL" id="PNF82200.1"/>
    </source>
</evidence>
<dbReference type="NCBIfam" id="TIGR01643">
    <property type="entry name" value="YD_repeat_2x"/>
    <property type="match status" value="1"/>
</dbReference>
<organism evidence="1 2">
    <name type="scientific">Stutzerimonas stutzeri</name>
    <name type="common">Pseudomonas stutzeri</name>
    <dbReference type="NCBI Taxonomy" id="316"/>
    <lineage>
        <taxon>Bacteria</taxon>
        <taxon>Pseudomonadati</taxon>
        <taxon>Pseudomonadota</taxon>
        <taxon>Gammaproteobacteria</taxon>
        <taxon>Pseudomonadales</taxon>
        <taxon>Pseudomonadaceae</taxon>
        <taxon>Stutzerimonas</taxon>
    </lineage>
</organism>
<dbReference type="InterPro" id="IPR006530">
    <property type="entry name" value="YD"/>
</dbReference>
<dbReference type="OrthoDB" id="6191870at2"/>
<sequence length="52" mass="6177">MFRFKQRLHEARTVTTAWHLTLLPVTVTEPNQITNYTYDAQGRQLTQTLTER</sequence>
<dbReference type="Proteomes" id="UP000235925">
    <property type="component" value="Unassembled WGS sequence"/>
</dbReference>
<dbReference type="EMBL" id="POUN01000001">
    <property type="protein sequence ID" value="PNF82200.1"/>
    <property type="molecule type" value="Genomic_DNA"/>
</dbReference>
<protein>
    <recommendedName>
        <fullName evidence="3">RHS repeat protein</fullName>
    </recommendedName>
</protein>
<comment type="caution">
    <text evidence="1">The sequence shown here is derived from an EMBL/GenBank/DDBJ whole genome shotgun (WGS) entry which is preliminary data.</text>
</comment>
<evidence type="ECO:0000313" key="2">
    <source>
        <dbReference type="Proteomes" id="UP000235925"/>
    </source>
</evidence>
<reference evidence="1 2" key="1">
    <citation type="submission" date="2018-01" db="EMBL/GenBank/DDBJ databases">
        <title>Denitrification phenotypes of diverse strains of Pseudomonas stutzeri.</title>
        <authorList>
            <person name="Milligan D.A."/>
            <person name="Bergaust L."/>
            <person name="Bakken L.R."/>
            <person name="Frostegard A."/>
        </authorList>
    </citation>
    <scope>NUCLEOTIDE SEQUENCE [LARGE SCALE GENOMIC DNA]</scope>
    <source>
        <strain evidence="1 2">KC</strain>
    </source>
</reference>
<dbReference type="AlphaFoldDB" id="A0A2N8S6E5"/>